<name>A0A5S9MZK6_9GAMM</name>
<evidence type="ECO:0000313" key="11">
    <source>
        <dbReference type="Proteomes" id="UP000441399"/>
    </source>
</evidence>
<comment type="function">
    <text evidence="6">Has a glutathione-disulfide oxidoreductase activity in the presence of NADPH and glutathione reductase. Reduces low molecular weight disulfides and proteins.</text>
</comment>
<dbReference type="InterPro" id="IPR011900">
    <property type="entry name" value="GRX_bact"/>
</dbReference>
<dbReference type="SUPFAM" id="SSF52833">
    <property type="entry name" value="Thioredoxin-like"/>
    <property type="match status" value="1"/>
</dbReference>
<evidence type="ECO:0000313" key="8">
    <source>
        <dbReference type="EMBL" id="CAA0078385.1"/>
    </source>
</evidence>
<dbReference type="GO" id="GO:0005737">
    <property type="term" value="C:cytoplasm"/>
    <property type="evidence" value="ECO:0007669"/>
    <property type="project" value="TreeGrafter"/>
</dbReference>
<dbReference type="InterPro" id="IPR002109">
    <property type="entry name" value="Glutaredoxin"/>
</dbReference>
<keyword evidence="11" id="KW-1185">Reference proteome</keyword>
<dbReference type="GO" id="GO:0034599">
    <property type="term" value="P:cellular response to oxidative stress"/>
    <property type="evidence" value="ECO:0007669"/>
    <property type="project" value="TreeGrafter"/>
</dbReference>
<protein>
    <recommendedName>
        <fullName evidence="6">Glutaredoxin</fullName>
    </recommendedName>
</protein>
<keyword evidence="2 6" id="KW-0813">Transport</keyword>
<dbReference type="Gene3D" id="3.40.30.10">
    <property type="entry name" value="Glutaredoxin"/>
    <property type="match status" value="1"/>
</dbReference>
<proteinExistence type="inferred from homology"/>
<dbReference type="Pfam" id="PF00462">
    <property type="entry name" value="Glutaredoxin"/>
    <property type="match status" value="1"/>
</dbReference>
<dbReference type="Proteomes" id="UP000434580">
    <property type="component" value="Unassembled WGS sequence"/>
</dbReference>
<gene>
    <name evidence="9" type="primary">grxC</name>
    <name evidence="8" type="ORF">DPBNPPHM_00019</name>
    <name evidence="9" type="ORF">OPDIPICF_00383</name>
</gene>
<evidence type="ECO:0000256" key="6">
    <source>
        <dbReference type="RuleBase" id="RU364065"/>
    </source>
</evidence>
<evidence type="ECO:0000259" key="7">
    <source>
        <dbReference type="Pfam" id="PF00462"/>
    </source>
</evidence>
<dbReference type="PANTHER" id="PTHR45694:SF18">
    <property type="entry name" value="GLUTAREDOXIN-1-RELATED"/>
    <property type="match status" value="1"/>
</dbReference>
<reference evidence="10 11" key="1">
    <citation type="submission" date="2019-11" db="EMBL/GenBank/DDBJ databases">
        <authorList>
            <person name="Holert J."/>
        </authorList>
    </citation>
    <scope>NUCLEOTIDE SEQUENCE [LARGE SCALE GENOMIC DNA]</scope>
    <source>
        <strain evidence="8">BC5_2</strain>
        <strain evidence="9">SB11_3</strain>
    </source>
</reference>
<dbReference type="PROSITE" id="PS00195">
    <property type="entry name" value="GLUTAREDOXIN_1"/>
    <property type="match status" value="1"/>
</dbReference>
<keyword evidence="5 6" id="KW-0676">Redox-active center</keyword>
<dbReference type="PROSITE" id="PS51354">
    <property type="entry name" value="GLUTAREDOXIN_2"/>
    <property type="match status" value="1"/>
</dbReference>
<dbReference type="InterPro" id="IPR011767">
    <property type="entry name" value="GLR_AS"/>
</dbReference>
<dbReference type="InterPro" id="IPR036249">
    <property type="entry name" value="Thioredoxin-like_sf"/>
</dbReference>
<dbReference type="Proteomes" id="UP000441399">
    <property type="component" value="Unassembled WGS sequence"/>
</dbReference>
<dbReference type="AlphaFoldDB" id="A0A5S9MZK6"/>
<dbReference type="NCBIfam" id="TIGR02181">
    <property type="entry name" value="GRX_bact"/>
    <property type="match status" value="1"/>
</dbReference>
<dbReference type="EMBL" id="CACSIO010000001">
    <property type="protein sequence ID" value="CAA0082148.1"/>
    <property type="molecule type" value="Genomic_DNA"/>
</dbReference>
<evidence type="ECO:0000256" key="4">
    <source>
        <dbReference type="ARBA" id="ARBA00023157"/>
    </source>
</evidence>
<organism evidence="9 11">
    <name type="scientific">BD1-7 clade bacterium</name>
    <dbReference type="NCBI Taxonomy" id="2029982"/>
    <lineage>
        <taxon>Bacteria</taxon>
        <taxon>Pseudomonadati</taxon>
        <taxon>Pseudomonadota</taxon>
        <taxon>Gammaproteobacteria</taxon>
        <taxon>Cellvibrionales</taxon>
        <taxon>Spongiibacteraceae</taxon>
        <taxon>BD1-7 clade</taxon>
    </lineage>
</organism>
<dbReference type="GO" id="GO:0045454">
    <property type="term" value="P:cell redox homeostasis"/>
    <property type="evidence" value="ECO:0007669"/>
    <property type="project" value="InterPro"/>
</dbReference>
<dbReference type="PRINTS" id="PR00160">
    <property type="entry name" value="GLUTAREDOXIN"/>
</dbReference>
<feature type="domain" description="Glutaredoxin" evidence="7">
    <location>
        <begin position="4"/>
        <end position="63"/>
    </location>
</feature>
<evidence type="ECO:0000313" key="10">
    <source>
        <dbReference type="Proteomes" id="UP000434580"/>
    </source>
</evidence>
<evidence type="ECO:0000256" key="1">
    <source>
        <dbReference type="ARBA" id="ARBA00007787"/>
    </source>
</evidence>
<evidence type="ECO:0000313" key="9">
    <source>
        <dbReference type="EMBL" id="CAA0082148.1"/>
    </source>
</evidence>
<keyword evidence="3 6" id="KW-0249">Electron transport</keyword>
<evidence type="ECO:0000256" key="3">
    <source>
        <dbReference type="ARBA" id="ARBA00022982"/>
    </source>
</evidence>
<accession>A0A5S9MZK6</accession>
<dbReference type="PANTHER" id="PTHR45694">
    <property type="entry name" value="GLUTAREDOXIN 2"/>
    <property type="match status" value="1"/>
</dbReference>
<evidence type="ECO:0000256" key="5">
    <source>
        <dbReference type="ARBA" id="ARBA00023284"/>
    </source>
</evidence>
<dbReference type="OrthoDB" id="9814618at2"/>
<dbReference type="EMBL" id="CACSII010000001">
    <property type="protein sequence ID" value="CAA0078385.1"/>
    <property type="molecule type" value="Genomic_DNA"/>
</dbReference>
<sequence length="84" mass="9270">MADIQIYTTRYCPFCVRAKQILDAKGTGYTEIPVDGDPALRAKMTEKAGQHTVPQIWINDQHVGGCTDLMQLDAMGQLDKMLAA</sequence>
<dbReference type="InterPro" id="IPR014025">
    <property type="entry name" value="Glutaredoxin_subgr"/>
</dbReference>
<keyword evidence="6" id="KW-0963">Cytoplasm</keyword>
<comment type="similarity">
    <text evidence="1 6">Belongs to the glutaredoxin family.</text>
</comment>
<evidence type="ECO:0000256" key="2">
    <source>
        <dbReference type="ARBA" id="ARBA00022448"/>
    </source>
</evidence>
<keyword evidence="4" id="KW-1015">Disulfide bond</keyword>
<dbReference type="GO" id="GO:0015038">
    <property type="term" value="F:glutathione disulfide oxidoreductase activity"/>
    <property type="evidence" value="ECO:0007669"/>
    <property type="project" value="UniProtKB-UniRule"/>
</dbReference>
<dbReference type="CDD" id="cd03418">
    <property type="entry name" value="GRX_GRXb_1_3_like"/>
    <property type="match status" value="1"/>
</dbReference>